<evidence type="ECO:0000313" key="5">
    <source>
        <dbReference type="Proteomes" id="UP000029067"/>
    </source>
</evidence>
<evidence type="ECO:0000256" key="1">
    <source>
        <dbReference type="ARBA" id="ARBA00022603"/>
    </source>
</evidence>
<evidence type="ECO:0000256" key="3">
    <source>
        <dbReference type="ARBA" id="ARBA00022691"/>
    </source>
</evidence>
<dbReference type="SUPFAM" id="SSF53335">
    <property type="entry name" value="S-adenosyl-L-methionine-dependent methyltransferases"/>
    <property type="match status" value="1"/>
</dbReference>
<dbReference type="Pfam" id="PF01596">
    <property type="entry name" value="Methyltransf_3"/>
    <property type="match status" value="1"/>
</dbReference>
<proteinExistence type="predicted"/>
<dbReference type="AlphaFoldDB" id="A0A087B3U2"/>
<dbReference type="PROSITE" id="PS51682">
    <property type="entry name" value="SAM_OMT_I"/>
    <property type="match status" value="1"/>
</dbReference>
<dbReference type="GO" id="GO:0032259">
    <property type="term" value="P:methylation"/>
    <property type="evidence" value="ECO:0007669"/>
    <property type="project" value="UniProtKB-KW"/>
</dbReference>
<reference evidence="4 5" key="1">
    <citation type="submission" date="2014-03" db="EMBL/GenBank/DDBJ databases">
        <title>Genomics of Bifidobacteria.</title>
        <authorList>
            <person name="Ventura M."/>
            <person name="Milani C."/>
            <person name="Lugli G.A."/>
        </authorList>
    </citation>
    <scope>NUCLEOTIDE SEQUENCE [LARGE SCALE GENOMIC DNA]</scope>
    <source>
        <strain evidence="4 5">LMG 10738</strain>
    </source>
</reference>
<dbReference type="RefSeq" id="WP_033517190.1">
    <property type="nucleotide sequence ID" value="NZ_JGYV01000001.1"/>
</dbReference>
<dbReference type="EMBL" id="JGYV01000001">
    <property type="protein sequence ID" value="KFI65692.1"/>
    <property type="molecule type" value="Genomic_DNA"/>
</dbReference>
<dbReference type="Proteomes" id="UP000029067">
    <property type="component" value="Unassembled WGS sequence"/>
</dbReference>
<name>A0A087B3U2_9BIFI</name>
<dbReference type="OrthoDB" id="4774874at2"/>
<dbReference type="InterPro" id="IPR029063">
    <property type="entry name" value="SAM-dependent_MTases_sf"/>
</dbReference>
<dbReference type="eggNOG" id="COG4122">
    <property type="taxonomic scope" value="Bacteria"/>
</dbReference>
<dbReference type="GO" id="GO:0008171">
    <property type="term" value="F:O-methyltransferase activity"/>
    <property type="evidence" value="ECO:0007669"/>
    <property type="project" value="InterPro"/>
</dbReference>
<sequence>MDKRTYDAHAKAWACIENHEASREGDLVRKARAIAAARRLDPGSAAEGALLNTFTRMSGASSVIAIGTGALVETAQLVTGLHGTGKLTAVDSSAQGAAMVRALFDAIDDRTRTTLRVVNADPAVFLPRLNGDDYDLIVVGGEPSNYGAAYEQAPRLLKHGGLLVLTNALAMRGKDSKGGLTNPADRSPMATMMRELTATIEEDERFTCASTPTGDGLLIAAHC</sequence>
<organism evidence="4 5">
    <name type="scientific">Bifidobacterium cuniculi</name>
    <dbReference type="NCBI Taxonomy" id="1688"/>
    <lineage>
        <taxon>Bacteria</taxon>
        <taxon>Bacillati</taxon>
        <taxon>Actinomycetota</taxon>
        <taxon>Actinomycetes</taxon>
        <taxon>Bifidobacteriales</taxon>
        <taxon>Bifidobacteriaceae</taxon>
        <taxon>Bifidobacterium</taxon>
    </lineage>
</organism>
<protein>
    <submittedName>
        <fullName evidence="4">Putative methyltransferase</fullName>
    </submittedName>
</protein>
<dbReference type="Gene3D" id="3.40.50.150">
    <property type="entry name" value="Vaccinia Virus protein VP39"/>
    <property type="match status" value="1"/>
</dbReference>
<evidence type="ECO:0000256" key="2">
    <source>
        <dbReference type="ARBA" id="ARBA00022679"/>
    </source>
</evidence>
<dbReference type="PANTHER" id="PTHR10509">
    <property type="entry name" value="O-METHYLTRANSFERASE-RELATED"/>
    <property type="match status" value="1"/>
</dbReference>
<dbReference type="GO" id="GO:0008757">
    <property type="term" value="F:S-adenosylmethionine-dependent methyltransferase activity"/>
    <property type="evidence" value="ECO:0007669"/>
    <property type="project" value="TreeGrafter"/>
</dbReference>
<gene>
    <name evidence="4" type="ORF">BCUN_0187</name>
</gene>
<evidence type="ECO:0000313" key="4">
    <source>
        <dbReference type="EMBL" id="KFI65692.1"/>
    </source>
</evidence>
<accession>A0A087B3U2</accession>
<dbReference type="InterPro" id="IPR002935">
    <property type="entry name" value="SAM_O-MeTrfase"/>
</dbReference>
<keyword evidence="5" id="KW-1185">Reference proteome</keyword>
<keyword evidence="1 4" id="KW-0489">Methyltransferase</keyword>
<dbReference type="STRING" id="1688.BCUN_0187"/>
<keyword evidence="2 4" id="KW-0808">Transferase</keyword>
<dbReference type="InterPro" id="IPR050362">
    <property type="entry name" value="Cation-dep_OMT"/>
</dbReference>
<dbReference type="PANTHER" id="PTHR10509:SF85">
    <property type="entry name" value="O-METHYLTRANSFERASE RV1220C-RELATED"/>
    <property type="match status" value="1"/>
</dbReference>
<comment type="caution">
    <text evidence="4">The sequence shown here is derived from an EMBL/GenBank/DDBJ whole genome shotgun (WGS) entry which is preliminary data.</text>
</comment>
<keyword evidence="3" id="KW-0949">S-adenosyl-L-methionine</keyword>